<evidence type="ECO:0000313" key="2">
    <source>
        <dbReference type="Proteomes" id="UP000299102"/>
    </source>
</evidence>
<dbReference type="AlphaFoldDB" id="A0A4C1WIF6"/>
<accession>A0A4C1WIF6</accession>
<comment type="caution">
    <text evidence="1">The sequence shown here is derived from an EMBL/GenBank/DDBJ whole genome shotgun (WGS) entry which is preliminary data.</text>
</comment>
<evidence type="ECO:0000313" key="1">
    <source>
        <dbReference type="EMBL" id="GBP51188.1"/>
    </source>
</evidence>
<organism evidence="1 2">
    <name type="scientific">Eumeta variegata</name>
    <name type="common">Bagworm moth</name>
    <name type="synonym">Eumeta japonica</name>
    <dbReference type="NCBI Taxonomy" id="151549"/>
    <lineage>
        <taxon>Eukaryota</taxon>
        <taxon>Metazoa</taxon>
        <taxon>Ecdysozoa</taxon>
        <taxon>Arthropoda</taxon>
        <taxon>Hexapoda</taxon>
        <taxon>Insecta</taxon>
        <taxon>Pterygota</taxon>
        <taxon>Neoptera</taxon>
        <taxon>Endopterygota</taxon>
        <taxon>Lepidoptera</taxon>
        <taxon>Glossata</taxon>
        <taxon>Ditrysia</taxon>
        <taxon>Tineoidea</taxon>
        <taxon>Psychidae</taxon>
        <taxon>Oiketicinae</taxon>
        <taxon>Eumeta</taxon>
    </lineage>
</organism>
<gene>
    <name evidence="1" type="ORF">EVAR_98012_1</name>
</gene>
<proteinExistence type="predicted"/>
<dbReference type="EMBL" id="BGZK01000576">
    <property type="protein sequence ID" value="GBP51188.1"/>
    <property type="molecule type" value="Genomic_DNA"/>
</dbReference>
<sequence length="101" mass="11201">MVRLLRKESFLFLPSIPLRRARCIVNAKREGASGVHHRTTTFSIYERDGRRIFGINLNPPGLEPSTQLIDGPLEAKADVALDSATQLEDGVVGEQRQLDAC</sequence>
<name>A0A4C1WIF6_EUMVA</name>
<keyword evidence="2" id="KW-1185">Reference proteome</keyword>
<protein>
    <submittedName>
        <fullName evidence="1">Uncharacterized protein</fullName>
    </submittedName>
</protein>
<reference evidence="1 2" key="1">
    <citation type="journal article" date="2019" name="Commun. Biol.">
        <title>The bagworm genome reveals a unique fibroin gene that provides high tensile strength.</title>
        <authorList>
            <person name="Kono N."/>
            <person name="Nakamura H."/>
            <person name="Ohtoshi R."/>
            <person name="Tomita M."/>
            <person name="Numata K."/>
            <person name="Arakawa K."/>
        </authorList>
    </citation>
    <scope>NUCLEOTIDE SEQUENCE [LARGE SCALE GENOMIC DNA]</scope>
</reference>
<dbReference type="Proteomes" id="UP000299102">
    <property type="component" value="Unassembled WGS sequence"/>
</dbReference>